<dbReference type="Pfam" id="PF01578">
    <property type="entry name" value="Cytochrom_C_asm"/>
    <property type="match status" value="1"/>
</dbReference>
<dbReference type="Proteomes" id="UP000430564">
    <property type="component" value="Unassembled WGS sequence"/>
</dbReference>
<feature type="transmembrane region" description="Helical" evidence="1">
    <location>
        <begin position="66"/>
        <end position="84"/>
    </location>
</feature>
<evidence type="ECO:0000313" key="4">
    <source>
        <dbReference type="Proteomes" id="UP000430564"/>
    </source>
</evidence>
<dbReference type="OrthoDB" id="9780793at2"/>
<evidence type="ECO:0000256" key="1">
    <source>
        <dbReference type="SAM" id="Phobius"/>
    </source>
</evidence>
<comment type="caution">
    <text evidence="3">The sequence shown here is derived from an EMBL/GenBank/DDBJ whole genome shotgun (WGS) entry which is preliminary data.</text>
</comment>
<dbReference type="AlphaFoldDB" id="A0A6I1EJ83"/>
<accession>A0A6I1EJ83</accession>
<dbReference type="InterPro" id="IPR002541">
    <property type="entry name" value="Cyt_c_assembly"/>
</dbReference>
<keyword evidence="1" id="KW-0472">Membrane</keyword>
<dbReference type="GO" id="GO:0017004">
    <property type="term" value="P:cytochrome complex assembly"/>
    <property type="evidence" value="ECO:0007669"/>
    <property type="project" value="InterPro"/>
</dbReference>
<keyword evidence="1" id="KW-1133">Transmembrane helix</keyword>
<gene>
    <name evidence="3" type="ORF">GBM95_06155</name>
</gene>
<protein>
    <submittedName>
        <fullName evidence="3">Cytochrome C assembly protein</fullName>
    </submittedName>
</protein>
<dbReference type="RefSeq" id="WP_152158293.1">
    <property type="nucleotide sequence ID" value="NZ_WEHX01000032.1"/>
</dbReference>
<feature type="transmembrane region" description="Helical" evidence="1">
    <location>
        <begin position="37"/>
        <end position="54"/>
    </location>
</feature>
<dbReference type="InterPro" id="IPR052372">
    <property type="entry name" value="YpjD/HemX"/>
</dbReference>
<name>A0A6I1EJ83_9BURK</name>
<proteinExistence type="predicted"/>
<reference evidence="3 4" key="1">
    <citation type="submission" date="2019-10" db="EMBL/GenBank/DDBJ databases">
        <title>Genome diversity of Sutterella seckii.</title>
        <authorList>
            <person name="Chaplin A.V."/>
            <person name="Sokolova S.R."/>
            <person name="Mosin K.A."/>
            <person name="Ivanova E.L."/>
            <person name="Kochetkova T.O."/>
            <person name="Goltsov A.Y."/>
            <person name="Trofimov D.Y."/>
            <person name="Efimov B.A."/>
        </authorList>
    </citation>
    <scope>NUCLEOTIDE SEQUENCE [LARGE SCALE GENOMIC DNA]</scope>
    <source>
        <strain evidence="3 4">ASD393</strain>
    </source>
</reference>
<feature type="transmembrane region" description="Helical" evidence="1">
    <location>
        <begin position="6"/>
        <end position="25"/>
    </location>
</feature>
<feature type="transmembrane region" description="Helical" evidence="1">
    <location>
        <begin position="96"/>
        <end position="116"/>
    </location>
</feature>
<feature type="transmembrane region" description="Helical" evidence="1">
    <location>
        <begin position="179"/>
        <end position="200"/>
    </location>
</feature>
<evidence type="ECO:0000313" key="3">
    <source>
        <dbReference type="EMBL" id="KAB7660319.1"/>
    </source>
</evidence>
<evidence type="ECO:0000259" key="2">
    <source>
        <dbReference type="Pfam" id="PF01578"/>
    </source>
</evidence>
<dbReference type="PANTHER" id="PTHR38034:SF1">
    <property type="entry name" value="INNER MEMBRANE PROTEIN YPJD"/>
    <property type="match status" value="1"/>
</dbReference>
<keyword evidence="1" id="KW-0812">Transmembrane</keyword>
<dbReference type="EMBL" id="WEHX01000032">
    <property type="protein sequence ID" value="KAB7660319.1"/>
    <property type="molecule type" value="Genomic_DNA"/>
</dbReference>
<feature type="domain" description="Cytochrome c assembly protein" evidence="2">
    <location>
        <begin position="46"/>
        <end position="265"/>
    </location>
</feature>
<sequence length="268" mass="29925">MSVLLISTGFAALLYLLSGICIVTAMKKGADAKASSLLRWPVLLGLILHGYAIQGEMFQSEAVHFGFGYAVSVMFFFAVIILLIESWVHRLHGQFGIVLIAAAFGAIFPVLFPGNALPAADWTPFFRFHLLAALAAYSFMTIALVHAVLMYMQNRHLKEPGEGAGFIDSLPGLVVMERIFFRIVACGFLLLTFVLVSGAWTTKETYGVFFHFDHKMILTWISWIVFGILLLGRWLAGWRAKTALRLFWAGFVVFVIAYFGYSFILEVF</sequence>
<feature type="transmembrane region" description="Helical" evidence="1">
    <location>
        <begin position="220"/>
        <end position="236"/>
    </location>
</feature>
<dbReference type="PANTHER" id="PTHR38034">
    <property type="entry name" value="INNER MEMBRANE PROTEIN YPJD"/>
    <property type="match status" value="1"/>
</dbReference>
<dbReference type="GO" id="GO:0020037">
    <property type="term" value="F:heme binding"/>
    <property type="evidence" value="ECO:0007669"/>
    <property type="project" value="InterPro"/>
</dbReference>
<feature type="transmembrane region" description="Helical" evidence="1">
    <location>
        <begin position="128"/>
        <end position="149"/>
    </location>
</feature>
<organism evidence="3 4">
    <name type="scientific">Sutterella seckii</name>
    <dbReference type="NCBI Taxonomy" id="1944635"/>
    <lineage>
        <taxon>Bacteria</taxon>
        <taxon>Pseudomonadati</taxon>
        <taxon>Pseudomonadota</taxon>
        <taxon>Betaproteobacteria</taxon>
        <taxon>Burkholderiales</taxon>
        <taxon>Sutterellaceae</taxon>
        <taxon>Sutterella</taxon>
    </lineage>
</organism>
<feature type="transmembrane region" description="Helical" evidence="1">
    <location>
        <begin position="243"/>
        <end position="264"/>
    </location>
</feature>